<evidence type="ECO:0000256" key="1">
    <source>
        <dbReference type="SAM" id="MobiDB-lite"/>
    </source>
</evidence>
<proteinExistence type="predicted"/>
<comment type="caution">
    <text evidence="2">The sequence shown here is derived from an EMBL/GenBank/DDBJ whole genome shotgun (WGS) entry which is preliminary data.</text>
</comment>
<dbReference type="EMBL" id="JAAALK010000288">
    <property type="protein sequence ID" value="KAG8051632.1"/>
    <property type="molecule type" value="Genomic_DNA"/>
</dbReference>
<protein>
    <submittedName>
        <fullName evidence="2">Uncharacterized protein</fullName>
    </submittedName>
</protein>
<keyword evidence="3" id="KW-1185">Reference proteome</keyword>
<name>A0A8J5UZK0_ZIZPA</name>
<reference evidence="2" key="1">
    <citation type="journal article" date="2021" name="bioRxiv">
        <title>Whole Genome Assembly and Annotation of Northern Wild Rice, Zizania palustris L., Supports a Whole Genome Duplication in the Zizania Genus.</title>
        <authorList>
            <person name="Haas M."/>
            <person name="Kono T."/>
            <person name="Macchietto M."/>
            <person name="Millas R."/>
            <person name="McGilp L."/>
            <person name="Shao M."/>
            <person name="Duquette J."/>
            <person name="Hirsch C.N."/>
            <person name="Kimball J."/>
        </authorList>
    </citation>
    <scope>NUCLEOTIDE SEQUENCE</scope>
    <source>
        <tissue evidence="2">Fresh leaf tissue</tissue>
    </source>
</reference>
<feature type="compositionally biased region" description="Basic and acidic residues" evidence="1">
    <location>
        <begin position="212"/>
        <end position="222"/>
    </location>
</feature>
<dbReference type="AlphaFoldDB" id="A0A8J5UZK0"/>
<reference evidence="2" key="2">
    <citation type="submission" date="2021-02" db="EMBL/GenBank/DDBJ databases">
        <authorList>
            <person name="Kimball J.A."/>
            <person name="Haas M.W."/>
            <person name="Macchietto M."/>
            <person name="Kono T."/>
            <person name="Duquette J."/>
            <person name="Shao M."/>
        </authorList>
    </citation>
    <scope>NUCLEOTIDE SEQUENCE</scope>
    <source>
        <tissue evidence="2">Fresh leaf tissue</tissue>
    </source>
</reference>
<evidence type="ECO:0000313" key="2">
    <source>
        <dbReference type="EMBL" id="KAG8051632.1"/>
    </source>
</evidence>
<accession>A0A8J5UZK0</accession>
<gene>
    <name evidence="2" type="ORF">GUJ93_ZPchr0001g33130</name>
</gene>
<evidence type="ECO:0000313" key="3">
    <source>
        <dbReference type="Proteomes" id="UP000729402"/>
    </source>
</evidence>
<dbReference type="Proteomes" id="UP000729402">
    <property type="component" value="Unassembled WGS sequence"/>
</dbReference>
<sequence length="249" mass="27676">MIRSMEQKQAQQSHLWRRYHAYFMEDLPAPMVMLAGHCAYISNVPWRNKAVKLLEITDYIPSRLNPAPLCFHIFLPGACASAPAALLPPLPPPRSVRLRTGCTHRRPPRRAAAISRRATDLRAGSRRALHRLHRGPPRRATAGFFVGPPTPSCACASASRTAGFFPCACASASRTAGFSVAPPTSRCPKGARRRLPGRTADSKSRRRLPAVELRRPRADSCHAPHRLPPDSWSSRVWFLGRGNDRIHCF</sequence>
<organism evidence="2 3">
    <name type="scientific">Zizania palustris</name>
    <name type="common">Northern wild rice</name>
    <dbReference type="NCBI Taxonomy" id="103762"/>
    <lineage>
        <taxon>Eukaryota</taxon>
        <taxon>Viridiplantae</taxon>
        <taxon>Streptophyta</taxon>
        <taxon>Embryophyta</taxon>
        <taxon>Tracheophyta</taxon>
        <taxon>Spermatophyta</taxon>
        <taxon>Magnoliopsida</taxon>
        <taxon>Liliopsida</taxon>
        <taxon>Poales</taxon>
        <taxon>Poaceae</taxon>
        <taxon>BOP clade</taxon>
        <taxon>Oryzoideae</taxon>
        <taxon>Oryzeae</taxon>
        <taxon>Zizaniinae</taxon>
        <taxon>Zizania</taxon>
    </lineage>
</organism>
<feature type="region of interest" description="Disordered" evidence="1">
    <location>
        <begin position="177"/>
        <end position="225"/>
    </location>
</feature>